<evidence type="ECO:0000313" key="2">
    <source>
        <dbReference type="EMBL" id="STX52563.1"/>
    </source>
</evidence>
<evidence type="ECO:0000313" key="3">
    <source>
        <dbReference type="Proteomes" id="UP000254794"/>
    </source>
</evidence>
<gene>
    <name evidence="2" type="ORF">NCTC13316_02680</name>
</gene>
<organism evidence="2 3">
    <name type="scientific">Legionella busanensis</name>
    <dbReference type="NCBI Taxonomy" id="190655"/>
    <lineage>
        <taxon>Bacteria</taxon>
        <taxon>Pseudomonadati</taxon>
        <taxon>Pseudomonadota</taxon>
        <taxon>Gammaproteobacteria</taxon>
        <taxon>Legionellales</taxon>
        <taxon>Legionellaceae</taxon>
        <taxon>Legionella</taxon>
    </lineage>
</organism>
<evidence type="ECO:0000256" key="1">
    <source>
        <dbReference type="SAM" id="SignalP"/>
    </source>
</evidence>
<dbReference type="RefSeq" id="WP_115332113.1">
    <property type="nucleotide sequence ID" value="NZ_CAAAHP010000006.1"/>
</dbReference>
<sequence length="128" mass="14012">MKIKKISAALLCSATVLFAGSSFAQNQDLALNTLKGYDLPPHQAVKFNGSWFSSQNFKCTVRAEKNDQNPLLIEALKNRAVINGVILPEGSLMTVLAKVGDKIEFELDARAKLTITNDADTLMNIRCN</sequence>
<reference evidence="2 3" key="1">
    <citation type="submission" date="2018-06" db="EMBL/GenBank/DDBJ databases">
        <authorList>
            <consortium name="Pathogen Informatics"/>
            <person name="Doyle S."/>
        </authorList>
    </citation>
    <scope>NUCLEOTIDE SEQUENCE [LARGE SCALE GENOMIC DNA]</scope>
    <source>
        <strain evidence="2 3">NCTC13316</strain>
    </source>
</reference>
<dbReference type="EMBL" id="UGOD01000001">
    <property type="protein sequence ID" value="STX52563.1"/>
    <property type="molecule type" value="Genomic_DNA"/>
</dbReference>
<dbReference type="Proteomes" id="UP000254794">
    <property type="component" value="Unassembled WGS sequence"/>
</dbReference>
<accession>A0A378JQN9</accession>
<feature type="chain" id="PRO_5017028183" evidence="1">
    <location>
        <begin position="25"/>
        <end position="128"/>
    </location>
</feature>
<feature type="signal peptide" evidence="1">
    <location>
        <begin position="1"/>
        <end position="24"/>
    </location>
</feature>
<dbReference type="AlphaFoldDB" id="A0A378JQN9"/>
<keyword evidence="1" id="KW-0732">Signal</keyword>
<dbReference type="OrthoDB" id="5641564at2"/>
<protein>
    <submittedName>
        <fullName evidence="2">Uncharacterized protein</fullName>
    </submittedName>
</protein>
<keyword evidence="3" id="KW-1185">Reference proteome</keyword>
<proteinExistence type="predicted"/>
<name>A0A378JQN9_9GAMM</name>